<proteinExistence type="inferred from homology"/>
<dbReference type="InterPro" id="IPR039793">
    <property type="entry name" value="UROS/Hem4"/>
</dbReference>
<organism evidence="11 12">
    <name type="scientific">Candidatus Aeolococcus gillhamiae</name>
    <dbReference type="NCBI Taxonomy" id="3127015"/>
    <lineage>
        <taxon>Bacteria</taxon>
        <taxon>Bacillati</taxon>
        <taxon>Candidatus Dormiibacterota</taxon>
        <taxon>Candidatus Dormibacteria</taxon>
        <taxon>Candidatus Aeolococcales</taxon>
        <taxon>Candidatus Aeolococcaceae</taxon>
        <taxon>Candidatus Aeolococcus</taxon>
    </lineage>
</organism>
<evidence type="ECO:0000256" key="3">
    <source>
        <dbReference type="ARBA" id="ARBA00013109"/>
    </source>
</evidence>
<reference evidence="11 12" key="1">
    <citation type="submission" date="2020-10" db="EMBL/GenBank/DDBJ databases">
        <title>Ca. Dormibacterota MAGs.</title>
        <authorList>
            <person name="Montgomery K."/>
        </authorList>
    </citation>
    <scope>NUCLEOTIDE SEQUENCE [LARGE SCALE GENOMIC DNA]</scope>
    <source>
        <strain evidence="11">SC8812_S17_18</strain>
    </source>
</reference>
<dbReference type="GO" id="GO:0004852">
    <property type="term" value="F:uroporphyrinogen-III synthase activity"/>
    <property type="evidence" value="ECO:0007669"/>
    <property type="project" value="UniProtKB-UniRule"/>
</dbReference>
<evidence type="ECO:0000256" key="5">
    <source>
        <dbReference type="ARBA" id="ARBA00023244"/>
    </source>
</evidence>
<comment type="catalytic activity">
    <reaction evidence="8 9">
        <text>hydroxymethylbilane = uroporphyrinogen III + H2O</text>
        <dbReference type="Rhea" id="RHEA:18965"/>
        <dbReference type="ChEBI" id="CHEBI:15377"/>
        <dbReference type="ChEBI" id="CHEBI:57308"/>
        <dbReference type="ChEBI" id="CHEBI:57845"/>
        <dbReference type="EC" id="4.2.1.75"/>
    </reaction>
</comment>
<dbReference type="InterPro" id="IPR036108">
    <property type="entry name" value="4pyrrol_syn_uPrphyn_synt_sf"/>
</dbReference>
<dbReference type="Gene3D" id="3.40.50.10090">
    <property type="match status" value="2"/>
</dbReference>
<sequence length="260" mass="25596">MSRGRPLEGRLVVVTRGADKTDLLPGLLEEAGATVVRVPLIAAEAIVGAGEIRAAVGRLRVAAGPAQPWLVVTSEIAVGLVGAAGGAPGLAGVAIAAVGPATAAALRTYGLDAELVASGQEAESLGADLSRLAGTGTAVLVIAAAGGRNVVAPLVAAGGASVEVLEAYRTVMPEGAPEQLRAAFTGSPIDAVTFTSGSTVRHASRALAELPRCVAACIGPITARAAEESGWRSILTATEHTAAGLVTVLAGHLGAAHPLP</sequence>
<dbReference type="EC" id="4.2.1.75" evidence="3 9"/>
<evidence type="ECO:0000313" key="11">
    <source>
        <dbReference type="EMBL" id="MBJ7595439.1"/>
    </source>
</evidence>
<evidence type="ECO:0000256" key="6">
    <source>
        <dbReference type="ARBA" id="ARBA00037589"/>
    </source>
</evidence>
<evidence type="ECO:0000259" key="10">
    <source>
        <dbReference type="Pfam" id="PF02602"/>
    </source>
</evidence>
<dbReference type="PANTHER" id="PTHR38042">
    <property type="entry name" value="UROPORPHYRINOGEN-III SYNTHASE, CHLOROPLASTIC"/>
    <property type="match status" value="1"/>
</dbReference>
<dbReference type="RefSeq" id="WP_337312553.1">
    <property type="nucleotide sequence ID" value="NZ_JAEKNS010000118.1"/>
</dbReference>
<evidence type="ECO:0000256" key="4">
    <source>
        <dbReference type="ARBA" id="ARBA00023239"/>
    </source>
</evidence>
<keyword evidence="4 9" id="KW-0456">Lyase</keyword>
<gene>
    <name evidence="11" type="ORF">JF886_11390</name>
</gene>
<dbReference type="Proteomes" id="UP000606991">
    <property type="component" value="Unassembled WGS sequence"/>
</dbReference>
<feature type="domain" description="Tetrapyrrole biosynthesis uroporphyrinogen III synthase" evidence="10">
    <location>
        <begin position="26"/>
        <end position="246"/>
    </location>
</feature>
<evidence type="ECO:0000256" key="2">
    <source>
        <dbReference type="ARBA" id="ARBA00008133"/>
    </source>
</evidence>
<evidence type="ECO:0000256" key="8">
    <source>
        <dbReference type="ARBA" id="ARBA00048617"/>
    </source>
</evidence>
<dbReference type="AlphaFoldDB" id="A0A934JY37"/>
<dbReference type="GO" id="GO:0006780">
    <property type="term" value="P:uroporphyrinogen III biosynthetic process"/>
    <property type="evidence" value="ECO:0007669"/>
    <property type="project" value="UniProtKB-UniRule"/>
</dbReference>
<comment type="function">
    <text evidence="6 9">Catalyzes cyclization of the linear tetrapyrrole, hydroxymethylbilane, to the macrocyclic uroporphyrinogen III.</text>
</comment>
<dbReference type="EMBL" id="JAEKNS010000118">
    <property type="protein sequence ID" value="MBJ7595439.1"/>
    <property type="molecule type" value="Genomic_DNA"/>
</dbReference>
<evidence type="ECO:0000256" key="1">
    <source>
        <dbReference type="ARBA" id="ARBA00004772"/>
    </source>
</evidence>
<comment type="similarity">
    <text evidence="2 9">Belongs to the uroporphyrinogen-III synthase family.</text>
</comment>
<dbReference type="CDD" id="cd06578">
    <property type="entry name" value="HemD"/>
    <property type="match status" value="1"/>
</dbReference>
<dbReference type="SUPFAM" id="SSF69618">
    <property type="entry name" value="HemD-like"/>
    <property type="match status" value="1"/>
</dbReference>
<dbReference type="PANTHER" id="PTHR38042:SF1">
    <property type="entry name" value="UROPORPHYRINOGEN-III SYNTHASE, CHLOROPLASTIC"/>
    <property type="match status" value="1"/>
</dbReference>
<evidence type="ECO:0000256" key="7">
    <source>
        <dbReference type="ARBA" id="ARBA00040167"/>
    </source>
</evidence>
<name>A0A934JY37_9BACT</name>
<dbReference type="Pfam" id="PF02602">
    <property type="entry name" value="HEM4"/>
    <property type="match status" value="1"/>
</dbReference>
<evidence type="ECO:0000313" key="12">
    <source>
        <dbReference type="Proteomes" id="UP000606991"/>
    </source>
</evidence>
<comment type="caution">
    <text evidence="11">The sequence shown here is derived from an EMBL/GenBank/DDBJ whole genome shotgun (WGS) entry which is preliminary data.</text>
</comment>
<evidence type="ECO:0000256" key="9">
    <source>
        <dbReference type="RuleBase" id="RU366031"/>
    </source>
</evidence>
<keyword evidence="5 9" id="KW-0627">Porphyrin biosynthesis</keyword>
<accession>A0A934JY37</accession>
<protein>
    <recommendedName>
        <fullName evidence="7 9">Uroporphyrinogen-III synthase</fullName>
        <ecNumber evidence="3 9">4.2.1.75</ecNumber>
    </recommendedName>
</protein>
<comment type="pathway">
    <text evidence="1 9">Porphyrin-containing compound metabolism; protoporphyrin-IX biosynthesis; coproporphyrinogen-III from 5-aminolevulinate: step 3/4.</text>
</comment>
<dbReference type="GO" id="GO:0006782">
    <property type="term" value="P:protoporphyrinogen IX biosynthetic process"/>
    <property type="evidence" value="ECO:0007669"/>
    <property type="project" value="UniProtKB-UniRule"/>
</dbReference>
<dbReference type="InterPro" id="IPR003754">
    <property type="entry name" value="4pyrrol_synth_uPrphyn_synth"/>
</dbReference>